<accession>A0A852UUC4</accession>
<evidence type="ECO:0000256" key="5">
    <source>
        <dbReference type="PROSITE-ProRule" id="PRU00169"/>
    </source>
</evidence>
<sequence>MTGPAPTPIGVLIADDDPLVRAGLAMMLDGAPDIRVVAEAGDGTEVLPLVARHAPDVVLMDIRMPAMDGLAATERLRARGAAPEVIVLTTFDADEHVLRALRAGAAGFLLKDTPPGEIVTAIRQVARGYPVLSPSVTRRLIDRVADPAPDLRRARARERLAVLNDREREVSVAVGQGRSNAEIGAVLFLSVPTVKTHVSSVLAKLGLNNRVQIALLVHEAGLLDDHG</sequence>
<dbReference type="PROSITE" id="PS50043">
    <property type="entry name" value="HTH_LUXR_2"/>
    <property type="match status" value="1"/>
</dbReference>
<dbReference type="InterPro" id="IPR039420">
    <property type="entry name" value="WalR-like"/>
</dbReference>
<organism evidence="8 9">
    <name type="scientific">Streptosporangium sandarakinum</name>
    <dbReference type="NCBI Taxonomy" id="1260955"/>
    <lineage>
        <taxon>Bacteria</taxon>
        <taxon>Bacillati</taxon>
        <taxon>Actinomycetota</taxon>
        <taxon>Actinomycetes</taxon>
        <taxon>Streptosporangiales</taxon>
        <taxon>Streptosporangiaceae</taxon>
        <taxon>Streptosporangium</taxon>
    </lineage>
</organism>
<dbReference type="AlphaFoldDB" id="A0A852UUC4"/>
<evidence type="ECO:0000256" key="2">
    <source>
        <dbReference type="ARBA" id="ARBA00023015"/>
    </source>
</evidence>
<dbReference type="RefSeq" id="WP_179818764.1">
    <property type="nucleotide sequence ID" value="NZ_JACCCO010000001.1"/>
</dbReference>
<gene>
    <name evidence="8" type="ORF">HDA43_001265</name>
</gene>
<dbReference type="GO" id="GO:0006355">
    <property type="term" value="P:regulation of DNA-templated transcription"/>
    <property type="evidence" value="ECO:0007669"/>
    <property type="project" value="InterPro"/>
</dbReference>
<dbReference type="InterPro" id="IPR016032">
    <property type="entry name" value="Sig_transdc_resp-reg_C-effctor"/>
</dbReference>
<feature type="domain" description="Response regulatory" evidence="7">
    <location>
        <begin position="10"/>
        <end position="126"/>
    </location>
</feature>
<evidence type="ECO:0000256" key="1">
    <source>
        <dbReference type="ARBA" id="ARBA00022553"/>
    </source>
</evidence>
<protein>
    <submittedName>
        <fullName evidence="8">DNA-binding NarL/FixJ family response regulator</fullName>
    </submittedName>
</protein>
<dbReference type="PANTHER" id="PTHR43214">
    <property type="entry name" value="TWO-COMPONENT RESPONSE REGULATOR"/>
    <property type="match status" value="1"/>
</dbReference>
<dbReference type="Gene3D" id="3.40.50.2300">
    <property type="match status" value="1"/>
</dbReference>
<dbReference type="Pfam" id="PF00072">
    <property type="entry name" value="Response_reg"/>
    <property type="match status" value="1"/>
</dbReference>
<evidence type="ECO:0000313" key="9">
    <source>
        <dbReference type="Proteomes" id="UP000576393"/>
    </source>
</evidence>
<dbReference type="SUPFAM" id="SSF52172">
    <property type="entry name" value="CheY-like"/>
    <property type="match status" value="1"/>
</dbReference>
<keyword evidence="3 8" id="KW-0238">DNA-binding</keyword>
<feature type="modified residue" description="4-aspartylphosphate" evidence="5">
    <location>
        <position position="61"/>
    </location>
</feature>
<dbReference type="PANTHER" id="PTHR43214:SF24">
    <property type="entry name" value="TRANSCRIPTIONAL REGULATORY PROTEIN NARL-RELATED"/>
    <property type="match status" value="1"/>
</dbReference>
<dbReference type="InterPro" id="IPR000792">
    <property type="entry name" value="Tscrpt_reg_LuxR_C"/>
</dbReference>
<dbReference type="InterPro" id="IPR001789">
    <property type="entry name" value="Sig_transdc_resp-reg_receiver"/>
</dbReference>
<feature type="domain" description="HTH luxR-type" evidence="6">
    <location>
        <begin position="156"/>
        <end position="221"/>
    </location>
</feature>
<dbReference type="InterPro" id="IPR058245">
    <property type="entry name" value="NreC/VraR/RcsB-like_REC"/>
</dbReference>
<dbReference type="InterPro" id="IPR011006">
    <property type="entry name" value="CheY-like_superfamily"/>
</dbReference>
<evidence type="ECO:0000313" key="8">
    <source>
        <dbReference type="EMBL" id="NYF39106.1"/>
    </source>
</evidence>
<keyword evidence="9" id="KW-1185">Reference proteome</keyword>
<dbReference type="EMBL" id="JACCCO010000001">
    <property type="protein sequence ID" value="NYF39106.1"/>
    <property type="molecule type" value="Genomic_DNA"/>
</dbReference>
<keyword evidence="4" id="KW-0804">Transcription</keyword>
<evidence type="ECO:0000259" key="6">
    <source>
        <dbReference type="PROSITE" id="PS50043"/>
    </source>
</evidence>
<dbReference type="Pfam" id="PF00196">
    <property type="entry name" value="GerE"/>
    <property type="match status" value="1"/>
</dbReference>
<dbReference type="CDD" id="cd17535">
    <property type="entry name" value="REC_NarL-like"/>
    <property type="match status" value="1"/>
</dbReference>
<evidence type="ECO:0000256" key="4">
    <source>
        <dbReference type="ARBA" id="ARBA00023163"/>
    </source>
</evidence>
<reference evidence="8 9" key="1">
    <citation type="submission" date="2020-07" db="EMBL/GenBank/DDBJ databases">
        <title>Sequencing the genomes of 1000 actinobacteria strains.</title>
        <authorList>
            <person name="Klenk H.-P."/>
        </authorList>
    </citation>
    <scope>NUCLEOTIDE SEQUENCE [LARGE SCALE GENOMIC DNA]</scope>
    <source>
        <strain evidence="8 9">DSM 45763</strain>
    </source>
</reference>
<dbReference type="PROSITE" id="PS50110">
    <property type="entry name" value="RESPONSE_REGULATORY"/>
    <property type="match status" value="1"/>
</dbReference>
<dbReference type="SUPFAM" id="SSF46894">
    <property type="entry name" value="C-terminal effector domain of the bipartite response regulators"/>
    <property type="match status" value="1"/>
</dbReference>
<name>A0A852UUC4_9ACTN</name>
<dbReference type="CDD" id="cd06170">
    <property type="entry name" value="LuxR_C_like"/>
    <property type="match status" value="1"/>
</dbReference>
<dbReference type="PRINTS" id="PR00038">
    <property type="entry name" value="HTHLUXR"/>
</dbReference>
<evidence type="ECO:0000256" key="3">
    <source>
        <dbReference type="ARBA" id="ARBA00023125"/>
    </source>
</evidence>
<dbReference type="PROSITE" id="PS00622">
    <property type="entry name" value="HTH_LUXR_1"/>
    <property type="match status" value="1"/>
</dbReference>
<dbReference type="GO" id="GO:0000160">
    <property type="term" value="P:phosphorelay signal transduction system"/>
    <property type="evidence" value="ECO:0007669"/>
    <property type="project" value="InterPro"/>
</dbReference>
<proteinExistence type="predicted"/>
<evidence type="ECO:0000259" key="7">
    <source>
        <dbReference type="PROSITE" id="PS50110"/>
    </source>
</evidence>
<comment type="caution">
    <text evidence="8">The sequence shown here is derived from an EMBL/GenBank/DDBJ whole genome shotgun (WGS) entry which is preliminary data.</text>
</comment>
<keyword evidence="1 5" id="KW-0597">Phosphoprotein</keyword>
<dbReference type="Proteomes" id="UP000576393">
    <property type="component" value="Unassembled WGS sequence"/>
</dbReference>
<dbReference type="GO" id="GO:0003677">
    <property type="term" value="F:DNA binding"/>
    <property type="evidence" value="ECO:0007669"/>
    <property type="project" value="UniProtKB-KW"/>
</dbReference>
<dbReference type="SMART" id="SM00421">
    <property type="entry name" value="HTH_LUXR"/>
    <property type="match status" value="1"/>
</dbReference>
<dbReference type="SMART" id="SM00448">
    <property type="entry name" value="REC"/>
    <property type="match status" value="1"/>
</dbReference>
<keyword evidence="2" id="KW-0805">Transcription regulation</keyword>